<feature type="modified residue" description="2-(S-cysteinyl)pyruvic acid O-phosphothioketal" evidence="12">
    <location>
        <position position="117"/>
    </location>
</feature>
<comment type="caution">
    <text evidence="14">The sequence shown here is derived from an EMBL/GenBank/DDBJ whole genome shotgun (WGS) entry which is preliminary data.</text>
</comment>
<dbReference type="InterPro" id="IPR005750">
    <property type="entry name" value="UDP_GlcNAc_COvinyl_MurA"/>
</dbReference>
<feature type="binding site" evidence="12">
    <location>
        <begin position="122"/>
        <end position="126"/>
    </location>
    <ligand>
        <name>UDP-N-acetyl-alpha-D-glucosamine</name>
        <dbReference type="ChEBI" id="CHEBI:57705"/>
    </ligand>
</feature>
<keyword evidence="9 12" id="KW-0961">Cell wall biogenesis/degradation</keyword>
<comment type="subcellular location">
    <subcellularLocation>
        <location evidence="1 12">Cytoplasm</location>
    </subcellularLocation>
</comment>
<evidence type="ECO:0000256" key="7">
    <source>
        <dbReference type="ARBA" id="ARBA00022984"/>
    </source>
</evidence>
<gene>
    <name evidence="12 14" type="primary">murA</name>
    <name evidence="14" type="ORF">KOR42_04260</name>
</gene>
<organism evidence="14 15">
    <name type="scientific">Thalassoglobus neptunius</name>
    <dbReference type="NCBI Taxonomy" id="1938619"/>
    <lineage>
        <taxon>Bacteria</taxon>
        <taxon>Pseudomonadati</taxon>
        <taxon>Planctomycetota</taxon>
        <taxon>Planctomycetia</taxon>
        <taxon>Planctomycetales</taxon>
        <taxon>Planctomycetaceae</taxon>
        <taxon>Thalassoglobus</taxon>
    </lineage>
</organism>
<dbReference type="RefSeq" id="WP_146506952.1">
    <property type="nucleotide sequence ID" value="NZ_SIHI01000001.1"/>
</dbReference>
<evidence type="ECO:0000313" key="15">
    <source>
        <dbReference type="Proteomes" id="UP000317243"/>
    </source>
</evidence>
<dbReference type="InterPro" id="IPR036968">
    <property type="entry name" value="Enolpyruvate_Tfrase_sf"/>
</dbReference>
<comment type="catalytic activity">
    <reaction evidence="11 12">
        <text>phosphoenolpyruvate + UDP-N-acetyl-alpha-D-glucosamine = UDP-N-acetyl-3-O-(1-carboxyvinyl)-alpha-D-glucosamine + phosphate</text>
        <dbReference type="Rhea" id="RHEA:18681"/>
        <dbReference type="ChEBI" id="CHEBI:43474"/>
        <dbReference type="ChEBI" id="CHEBI:57705"/>
        <dbReference type="ChEBI" id="CHEBI:58702"/>
        <dbReference type="ChEBI" id="CHEBI:68483"/>
        <dbReference type="EC" id="2.5.1.7"/>
    </reaction>
</comment>
<dbReference type="EC" id="2.5.1.7" evidence="12"/>
<dbReference type="InterPro" id="IPR001986">
    <property type="entry name" value="Enolpyruvate_Tfrase_dom"/>
</dbReference>
<evidence type="ECO:0000256" key="12">
    <source>
        <dbReference type="HAMAP-Rule" id="MF_00111"/>
    </source>
</evidence>
<dbReference type="PANTHER" id="PTHR43783:SF1">
    <property type="entry name" value="UDP-N-ACETYLGLUCOSAMINE 1-CARBOXYVINYLTRANSFERASE"/>
    <property type="match status" value="1"/>
</dbReference>
<dbReference type="PANTHER" id="PTHR43783">
    <property type="entry name" value="UDP-N-ACETYLGLUCOSAMINE 1-CARBOXYVINYLTRANSFERASE"/>
    <property type="match status" value="1"/>
</dbReference>
<comment type="caution">
    <text evidence="12">Lacks conserved residue(s) required for the propagation of feature annotation.</text>
</comment>
<feature type="binding site" evidence="12">
    <location>
        <begin position="22"/>
        <end position="23"/>
    </location>
    <ligand>
        <name>phosphoenolpyruvate</name>
        <dbReference type="ChEBI" id="CHEBI:58702"/>
    </ligand>
</feature>
<dbReference type="Gene3D" id="3.65.10.10">
    <property type="entry name" value="Enolpyruvate transferase domain"/>
    <property type="match status" value="2"/>
</dbReference>
<evidence type="ECO:0000256" key="1">
    <source>
        <dbReference type="ARBA" id="ARBA00004496"/>
    </source>
</evidence>
<evidence type="ECO:0000256" key="6">
    <source>
        <dbReference type="ARBA" id="ARBA00022960"/>
    </source>
</evidence>
<evidence type="ECO:0000256" key="4">
    <source>
        <dbReference type="ARBA" id="ARBA00022618"/>
    </source>
</evidence>
<keyword evidence="3 12" id="KW-0963">Cytoplasm</keyword>
<dbReference type="OrthoDB" id="9803760at2"/>
<protein>
    <recommendedName>
        <fullName evidence="12">UDP-N-acetylglucosamine 1-carboxyvinyltransferase</fullName>
        <ecNumber evidence="12">2.5.1.7</ecNumber>
    </recommendedName>
    <alternativeName>
        <fullName evidence="12">Enoylpyruvate transferase</fullName>
    </alternativeName>
    <alternativeName>
        <fullName evidence="12">UDP-N-acetylglucosamine enolpyruvyl transferase</fullName>
        <shortName evidence="12">EPT</shortName>
    </alternativeName>
</protein>
<evidence type="ECO:0000256" key="9">
    <source>
        <dbReference type="ARBA" id="ARBA00023316"/>
    </source>
</evidence>
<evidence type="ECO:0000256" key="3">
    <source>
        <dbReference type="ARBA" id="ARBA00022490"/>
    </source>
</evidence>
<dbReference type="EMBL" id="SIHI01000001">
    <property type="protein sequence ID" value="TWT57068.1"/>
    <property type="molecule type" value="Genomic_DNA"/>
</dbReference>
<feature type="binding site" evidence="12">
    <location>
        <position position="93"/>
    </location>
    <ligand>
        <name>UDP-N-acetyl-alpha-D-glucosamine</name>
        <dbReference type="ChEBI" id="CHEBI:57705"/>
    </ligand>
</feature>
<feature type="binding site" evidence="12">
    <location>
        <position position="310"/>
    </location>
    <ligand>
        <name>UDP-N-acetyl-alpha-D-glucosamine</name>
        <dbReference type="ChEBI" id="CHEBI:57705"/>
    </ligand>
</feature>
<dbReference type="GO" id="GO:0019277">
    <property type="term" value="P:UDP-N-acetylgalactosamine biosynthetic process"/>
    <property type="evidence" value="ECO:0007669"/>
    <property type="project" value="InterPro"/>
</dbReference>
<evidence type="ECO:0000256" key="10">
    <source>
        <dbReference type="ARBA" id="ARBA00038367"/>
    </source>
</evidence>
<keyword evidence="15" id="KW-1185">Reference proteome</keyword>
<keyword evidence="6 12" id="KW-0133">Cell shape</keyword>
<evidence type="ECO:0000256" key="2">
    <source>
        <dbReference type="ARBA" id="ARBA00004752"/>
    </source>
</evidence>
<dbReference type="GO" id="GO:0051301">
    <property type="term" value="P:cell division"/>
    <property type="evidence" value="ECO:0007669"/>
    <property type="project" value="UniProtKB-KW"/>
</dbReference>
<dbReference type="GO" id="GO:0071555">
    <property type="term" value="P:cell wall organization"/>
    <property type="evidence" value="ECO:0007669"/>
    <property type="project" value="UniProtKB-KW"/>
</dbReference>
<comment type="similarity">
    <text evidence="10 12">Belongs to the EPSP synthase family. MurA subfamily.</text>
</comment>
<comment type="pathway">
    <text evidence="2 12">Cell wall biogenesis; peptidoglycan biosynthesis.</text>
</comment>
<dbReference type="GO" id="GO:0009252">
    <property type="term" value="P:peptidoglycan biosynthetic process"/>
    <property type="evidence" value="ECO:0007669"/>
    <property type="project" value="UniProtKB-UniRule"/>
</dbReference>
<feature type="domain" description="Enolpyruvate transferase" evidence="13">
    <location>
        <begin position="7"/>
        <end position="411"/>
    </location>
</feature>
<comment type="function">
    <text evidence="12">Cell wall formation. Adds enolpyruvyl to UDP-N-acetylglucosamine.</text>
</comment>
<keyword evidence="8 12" id="KW-0131">Cell cycle</keyword>
<dbReference type="SUPFAM" id="SSF55205">
    <property type="entry name" value="EPT/RTPC-like"/>
    <property type="match status" value="1"/>
</dbReference>
<keyword evidence="12" id="KW-0670">Pyruvate</keyword>
<dbReference type="GO" id="GO:0008360">
    <property type="term" value="P:regulation of cell shape"/>
    <property type="evidence" value="ECO:0007669"/>
    <property type="project" value="UniProtKB-KW"/>
</dbReference>
<sequence length="438" mass="46372">MDVLRIRGGVPLSGVVSASGSKNAALPIMASCLLAHGRTQLERVPDLVDVHTLRQLLTDIGCHIESHQDGVLSIEVAEESSSEAEYELVRKMRASVCVLGPLLAKRGFARVSLPGGCQIGHRPIDLHLQGLSALGADIEIRNGSVVASATQLRGARVTMSGAFGSSVTGTCNVMSAATLARGTTVIDAAAQEPEVVALAEFLNAMGAKIEGAGTETIEIQGVEALEGTTFTIIPDRIEAATLLIAGAITRGSLTVNELCLAHLEAVLELLSDIGVCVETSGNDAVRVEAGKNSFRPLRVSAVPYPGVPTDVQAQLMAFLSTIRGQSSIRDQVFPDRFIHCAELNRMGASIQQFGNRAVIRGVDRLQGAHVMASDLRASAALVLAGLVAQGETVVRRIYHLDRGYEALERKLRCVGADIERMDAADCLNPPQTELRYTA</sequence>
<feature type="binding site" evidence="12">
    <location>
        <position position="332"/>
    </location>
    <ligand>
        <name>UDP-N-acetyl-alpha-D-glucosamine</name>
        <dbReference type="ChEBI" id="CHEBI:57705"/>
    </ligand>
</feature>
<feature type="active site" description="Proton donor" evidence="12">
    <location>
        <position position="117"/>
    </location>
</feature>
<dbReference type="UniPathway" id="UPA00219"/>
<dbReference type="AlphaFoldDB" id="A0A5C5X2K8"/>
<proteinExistence type="inferred from homology"/>
<keyword evidence="7 12" id="KW-0573">Peptidoglycan synthesis</keyword>
<dbReference type="CDD" id="cd01555">
    <property type="entry name" value="UdpNAET"/>
    <property type="match status" value="1"/>
</dbReference>
<name>A0A5C5X2K8_9PLAN</name>
<evidence type="ECO:0000313" key="14">
    <source>
        <dbReference type="EMBL" id="TWT57068.1"/>
    </source>
</evidence>
<dbReference type="InterPro" id="IPR013792">
    <property type="entry name" value="RNA3'P_cycl/enolpyr_Trfase_a/b"/>
</dbReference>
<evidence type="ECO:0000256" key="5">
    <source>
        <dbReference type="ARBA" id="ARBA00022679"/>
    </source>
</evidence>
<keyword evidence="4 12" id="KW-0132">Cell division</keyword>
<evidence type="ECO:0000256" key="8">
    <source>
        <dbReference type="ARBA" id="ARBA00023306"/>
    </source>
</evidence>
<dbReference type="GO" id="GO:0008760">
    <property type="term" value="F:UDP-N-acetylglucosamine 1-carboxyvinyltransferase activity"/>
    <property type="evidence" value="ECO:0007669"/>
    <property type="project" value="UniProtKB-UniRule"/>
</dbReference>
<evidence type="ECO:0000256" key="11">
    <source>
        <dbReference type="ARBA" id="ARBA00047527"/>
    </source>
</evidence>
<dbReference type="HAMAP" id="MF_00111">
    <property type="entry name" value="MurA"/>
    <property type="match status" value="1"/>
</dbReference>
<dbReference type="Proteomes" id="UP000317243">
    <property type="component" value="Unassembled WGS sequence"/>
</dbReference>
<dbReference type="NCBIfam" id="TIGR01072">
    <property type="entry name" value="murA"/>
    <property type="match status" value="1"/>
</dbReference>
<dbReference type="InterPro" id="IPR050068">
    <property type="entry name" value="MurA_subfamily"/>
</dbReference>
<dbReference type="Pfam" id="PF00275">
    <property type="entry name" value="EPSP_synthase"/>
    <property type="match status" value="1"/>
</dbReference>
<accession>A0A5C5X2K8</accession>
<keyword evidence="5 12" id="KW-0808">Transferase</keyword>
<dbReference type="GO" id="GO:0005737">
    <property type="term" value="C:cytoplasm"/>
    <property type="evidence" value="ECO:0007669"/>
    <property type="project" value="UniProtKB-SubCell"/>
</dbReference>
<dbReference type="NCBIfam" id="NF006873">
    <property type="entry name" value="PRK09369.1"/>
    <property type="match status" value="1"/>
</dbReference>
<reference evidence="14 15" key="1">
    <citation type="submission" date="2019-02" db="EMBL/GenBank/DDBJ databases">
        <title>Deep-cultivation of Planctomycetes and their phenomic and genomic characterization uncovers novel biology.</title>
        <authorList>
            <person name="Wiegand S."/>
            <person name="Jogler M."/>
            <person name="Boedeker C."/>
            <person name="Pinto D."/>
            <person name="Vollmers J."/>
            <person name="Rivas-Marin E."/>
            <person name="Kohn T."/>
            <person name="Peeters S.H."/>
            <person name="Heuer A."/>
            <person name="Rast P."/>
            <person name="Oberbeckmann S."/>
            <person name="Bunk B."/>
            <person name="Jeske O."/>
            <person name="Meyerdierks A."/>
            <person name="Storesund J.E."/>
            <person name="Kallscheuer N."/>
            <person name="Luecker S."/>
            <person name="Lage O.M."/>
            <person name="Pohl T."/>
            <person name="Merkel B.J."/>
            <person name="Hornburger P."/>
            <person name="Mueller R.-W."/>
            <person name="Bruemmer F."/>
            <person name="Labrenz M."/>
            <person name="Spormann A.M."/>
            <person name="Op Den Camp H."/>
            <person name="Overmann J."/>
            <person name="Amann R."/>
            <person name="Jetten M.S.M."/>
            <person name="Mascher T."/>
            <person name="Medema M.H."/>
            <person name="Devos D.P."/>
            <person name="Kaster A.-K."/>
            <person name="Ovreas L."/>
            <person name="Rohde M."/>
            <person name="Galperin M.Y."/>
            <person name="Jogler C."/>
        </authorList>
    </citation>
    <scope>NUCLEOTIDE SEQUENCE [LARGE SCALE GENOMIC DNA]</scope>
    <source>
        <strain evidence="14 15">KOR42</strain>
    </source>
</reference>
<evidence type="ECO:0000259" key="13">
    <source>
        <dbReference type="Pfam" id="PF00275"/>
    </source>
</evidence>